<name>A0A0V1DWK9_TRIPS</name>
<evidence type="ECO:0000256" key="8">
    <source>
        <dbReference type="ARBA" id="ARBA00022989"/>
    </source>
</evidence>
<dbReference type="InterPro" id="IPR000539">
    <property type="entry name" value="Frizzled/Smoothened_7TM"/>
</dbReference>
<dbReference type="Pfam" id="PF01392">
    <property type="entry name" value="Fz"/>
    <property type="match status" value="1"/>
</dbReference>
<dbReference type="GO" id="GO:0017147">
    <property type="term" value="F:Wnt-protein binding"/>
    <property type="evidence" value="ECO:0007669"/>
    <property type="project" value="TreeGrafter"/>
</dbReference>
<comment type="subcellular location">
    <subcellularLocation>
        <location evidence="1">Cell membrane</location>
        <topology evidence="1">Multi-pass membrane protein</topology>
    </subcellularLocation>
</comment>
<evidence type="ECO:0000256" key="3">
    <source>
        <dbReference type="ARBA" id="ARBA00022473"/>
    </source>
</evidence>
<feature type="disulfide bond" evidence="14">
    <location>
        <begin position="108"/>
        <end position="149"/>
    </location>
</feature>
<comment type="caution">
    <text evidence="20">The sequence shown here is derived from an EMBL/GenBank/DDBJ whole genome shotgun (WGS) entry which is preliminary data.</text>
</comment>
<feature type="signal peptide" evidence="17">
    <location>
        <begin position="1"/>
        <end position="19"/>
    </location>
</feature>
<evidence type="ECO:0000256" key="14">
    <source>
        <dbReference type="PROSITE-ProRule" id="PRU00090"/>
    </source>
</evidence>
<feature type="compositionally biased region" description="Low complexity" evidence="15">
    <location>
        <begin position="153"/>
        <end position="172"/>
    </location>
</feature>
<dbReference type="SUPFAM" id="SSF63501">
    <property type="entry name" value="Frizzled cysteine-rich domain"/>
    <property type="match status" value="1"/>
</dbReference>
<feature type="disulfide bond" evidence="14">
    <location>
        <begin position="44"/>
        <end position="90"/>
    </location>
</feature>
<dbReference type="InterPro" id="IPR017981">
    <property type="entry name" value="GPCR_2-like_7TM"/>
</dbReference>
<evidence type="ECO:0000313" key="21">
    <source>
        <dbReference type="Proteomes" id="UP000054632"/>
    </source>
</evidence>
<evidence type="ECO:0000256" key="16">
    <source>
        <dbReference type="SAM" id="Phobius"/>
    </source>
</evidence>
<sequence length="607" mass="67519">MLTPMLFSLQLYYAVTVLAFGKPFSNTGQQVQYRRCQEISIPMCKSIGYNMTQMPNQFNHQTQEEAGMEVHQFWPLVEINCSPDLRFFLCSMYTPICIADYPKPLPACRSVCERARAGCAPLMRQYGFEWPPNLDCDKLPVFGQPDQLCMDSNQTEQQQNNNEGSGFGSSSTVRPTGRRPPTLDHHSPSSRFACSCQCRAPFVPVASPDAQVGNVSHCTYPCRGLFMSSENHHFVTFWIGLWAVLCFMSTLVTVLTFLIDMHRFHYPERPIIFLSFCYLMVSGGYLIRLVVGHDPVACDGSAIRTGSSGSGPAAVCTVVFLLTYFFSMASSVWWVVLSLTWFLAAGLKWSNEAISSYSPYFHMFAWALPSVKTVAILALSAVDGDPISGICSVGNTDVSWLRWFVLGPLFAYLVLGVFFLMAGFVSLVRIHHIVKQQQGLSKIEKLEKLMVRIGIFSVLYTIPATILIGCYFYEQHYRVLWEMAITCQGPDCSLATGRAHHQPTKPEFSIAVLKYFMCLVVGITSGIWIWSPKTLDSWKRFCLRLCCCTPASRGDCRTIVGATTHGGKPLYVPTEAIIIKSHTDVSSGGAGGASAGGYARHYPVNHL</sequence>
<dbReference type="GO" id="GO:0004930">
    <property type="term" value="F:G protein-coupled receptor activity"/>
    <property type="evidence" value="ECO:0007669"/>
    <property type="project" value="UniProtKB-KW"/>
</dbReference>
<dbReference type="PRINTS" id="PR00489">
    <property type="entry name" value="FRIZZLED"/>
</dbReference>
<feature type="transmembrane region" description="Helical" evidence="16">
    <location>
        <begin position="237"/>
        <end position="259"/>
    </location>
</feature>
<evidence type="ECO:0000256" key="15">
    <source>
        <dbReference type="SAM" id="MobiDB-lite"/>
    </source>
</evidence>
<dbReference type="Gene3D" id="1.20.1070.10">
    <property type="entry name" value="Rhodopsin 7-helix transmembrane proteins"/>
    <property type="match status" value="1"/>
</dbReference>
<reference evidence="20 21" key="1">
    <citation type="submission" date="2015-01" db="EMBL/GenBank/DDBJ databases">
        <title>Evolution of Trichinella species and genotypes.</title>
        <authorList>
            <person name="Korhonen P.K."/>
            <person name="Edoardo P."/>
            <person name="Giuseppe L.R."/>
            <person name="Gasser R.B."/>
        </authorList>
    </citation>
    <scope>NUCLEOTIDE SEQUENCE [LARGE SCALE GENOMIC DNA]</scope>
    <source>
        <strain evidence="20">ISS13</strain>
    </source>
</reference>
<dbReference type="Gene3D" id="1.10.2000.10">
    <property type="entry name" value="Frizzled cysteine-rich domain"/>
    <property type="match status" value="1"/>
</dbReference>
<evidence type="ECO:0000256" key="6">
    <source>
        <dbReference type="ARBA" id="ARBA00022692"/>
    </source>
</evidence>
<evidence type="ECO:0000256" key="17">
    <source>
        <dbReference type="SAM" id="SignalP"/>
    </source>
</evidence>
<accession>A0A0V1DWK9</accession>
<evidence type="ECO:0000256" key="7">
    <source>
        <dbReference type="ARBA" id="ARBA00022729"/>
    </source>
</evidence>
<keyword evidence="6 16" id="KW-0812">Transmembrane</keyword>
<gene>
    <name evidence="20" type="primary">Fzd5</name>
    <name evidence="20" type="ORF">T4A_7893</name>
</gene>
<dbReference type="SMART" id="SM00063">
    <property type="entry name" value="FRI"/>
    <property type="match status" value="1"/>
</dbReference>
<dbReference type="PROSITE" id="PS50261">
    <property type="entry name" value="G_PROTEIN_RECEP_F2_4"/>
    <property type="match status" value="1"/>
</dbReference>
<feature type="domain" description="FZ" evidence="18">
    <location>
        <begin position="31"/>
        <end position="152"/>
    </location>
</feature>
<evidence type="ECO:0000256" key="5">
    <source>
        <dbReference type="ARBA" id="ARBA00022687"/>
    </source>
</evidence>
<evidence type="ECO:0000256" key="10">
    <source>
        <dbReference type="ARBA" id="ARBA00023136"/>
    </source>
</evidence>
<evidence type="ECO:0000256" key="13">
    <source>
        <dbReference type="ARBA" id="ARBA00023224"/>
    </source>
</evidence>
<keyword evidence="7 17" id="KW-0732">Signal</keyword>
<evidence type="ECO:0000256" key="1">
    <source>
        <dbReference type="ARBA" id="ARBA00004651"/>
    </source>
</evidence>
<evidence type="ECO:0000256" key="11">
    <source>
        <dbReference type="ARBA" id="ARBA00023157"/>
    </source>
</evidence>
<feature type="chain" id="PRO_5006876906" evidence="17">
    <location>
        <begin position="20"/>
        <end position="607"/>
    </location>
</feature>
<dbReference type="InterPro" id="IPR020067">
    <property type="entry name" value="Frizzled_dom"/>
</dbReference>
<dbReference type="EMBL" id="JYDR01000188">
    <property type="protein sequence ID" value="KRY65935.1"/>
    <property type="molecule type" value="Genomic_DNA"/>
</dbReference>
<proteinExistence type="inferred from homology"/>
<keyword evidence="10 16" id="KW-0472">Membrane</keyword>
<keyword evidence="4" id="KW-1003">Cell membrane</keyword>
<keyword evidence="12" id="KW-0675">Receptor</keyword>
<feature type="disulfide bond" evidence="14">
    <location>
        <begin position="36"/>
        <end position="97"/>
    </location>
</feature>
<keyword evidence="8 16" id="KW-1133">Transmembrane helix</keyword>
<dbReference type="PANTHER" id="PTHR11309:SF126">
    <property type="entry name" value="FRIZZLED-2"/>
    <property type="match status" value="1"/>
</dbReference>
<evidence type="ECO:0000259" key="19">
    <source>
        <dbReference type="PROSITE" id="PS50261"/>
    </source>
</evidence>
<protein>
    <submittedName>
        <fullName evidence="20">Frizzled-5</fullName>
    </submittedName>
</protein>
<evidence type="ECO:0000256" key="2">
    <source>
        <dbReference type="ARBA" id="ARBA00008077"/>
    </source>
</evidence>
<feature type="region of interest" description="Disordered" evidence="15">
    <location>
        <begin position="153"/>
        <end position="189"/>
    </location>
</feature>
<feature type="transmembrane region" description="Helical" evidence="16">
    <location>
        <begin position="311"/>
        <end position="344"/>
    </location>
</feature>
<feature type="transmembrane region" description="Helical" evidence="16">
    <location>
        <begin position="508"/>
        <end position="530"/>
    </location>
</feature>
<dbReference type="GO" id="GO:0060070">
    <property type="term" value="P:canonical Wnt signaling pathway"/>
    <property type="evidence" value="ECO:0007669"/>
    <property type="project" value="TreeGrafter"/>
</dbReference>
<feature type="transmembrane region" description="Helical" evidence="16">
    <location>
        <begin position="449"/>
        <end position="473"/>
    </location>
</feature>
<feature type="transmembrane region" description="Helical" evidence="16">
    <location>
        <begin position="402"/>
        <end position="428"/>
    </location>
</feature>
<organism evidence="20 21">
    <name type="scientific">Trichinella pseudospiralis</name>
    <name type="common">Parasitic roundworm</name>
    <dbReference type="NCBI Taxonomy" id="6337"/>
    <lineage>
        <taxon>Eukaryota</taxon>
        <taxon>Metazoa</taxon>
        <taxon>Ecdysozoa</taxon>
        <taxon>Nematoda</taxon>
        <taxon>Enoplea</taxon>
        <taxon>Dorylaimia</taxon>
        <taxon>Trichinellida</taxon>
        <taxon>Trichinellidae</taxon>
        <taxon>Trichinella</taxon>
    </lineage>
</organism>
<keyword evidence="3" id="KW-0217">Developmental protein</keyword>
<dbReference type="Pfam" id="PF01534">
    <property type="entry name" value="Frizzled"/>
    <property type="match status" value="1"/>
</dbReference>
<dbReference type="AlphaFoldDB" id="A0A0V1DWK9"/>
<dbReference type="GO" id="GO:0035567">
    <property type="term" value="P:non-canonical Wnt signaling pathway"/>
    <property type="evidence" value="ECO:0007669"/>
    <property type="project" value="TreeGrafter"/>
</dbReference>
<dbReference type="PANTHER" id="PTHR11309">
    <property type="entry name" value="FRIZZLED"/>
    <property type="match status" value="1"/>
</dbReference>
<dbReference type="CDD" id="cd07456">
    <property type="entry name" value="CRD_FZ5_like"/>
    <property type="match status" value="1"/>
</dbReference>
<dbReference type="FunFam" id="1.20.1070.10:FF:000262">
    <property type="entry name" value="Frizzled 2"/>
    <property type="match status" value="1"/>
</dbReference>
<feature type="disulfide bond" evidence="14">
    <location>
        <begin position="81"/>
        <end position="119"/>
    </location>
</feature>
<feature type="disulfide bond" evidence="14">
    <location>
        <begin position="112"/>
        <end position="136"/>
    </location>
</feature>
<feature type="transmembrane region" description="Helical" evidence="16">
    <location>
        <begin position="364"/>
        <end position="382"/>
    </location>
</feature>
<evidence type="ECO:0000256" key="9">
    <source>
        <dbReference type="ARBA" id="ARBA00023040"/>
    </source>
</evidence>
<evidence type="ECO:0000256" key="4">
    <source>
        <dbReference type="ARBA" id="ARBA00022475"/>
    </source>
</evidence>
<evidence type="ECO:0000313" key="20">
    <source>
        <dbReference type="EMBL" id="KRY65935.1"/>
    </source>
</evidence>
<keyword evidence="5" id="KW-0879">Wnt signaling pathway</keyword>
<dbReference type="InterPro" id="IPR015526">
    <property type="entry name" value="Frizzled/SFRP"/>
</dbReference>
<evidence type="ECO:0000259" key="18">
    <source>
        <dbReference type="PROSITE" id="PS50038"/>
    </source>
</evidence>
<comment type="similarity">
    <text evidence="2">Belongs to the G-protein coupled receptor Fz/Smo family.</text>
</comment>
<feature type="domain" description="G-protein coupled receptors family 2 profile 2" evidence="19">
    <location>
        <begin position="233"/>
        <end position="537"/>
    </location>
</feature>
<feature type="transmembrane region" description="Helical" evidence="16">
    <location>
        <begin position="271"/>
        <end position="291"/>
    </location>
</feature>
<keyword evidence="9" id="KW-0297">G-protein coupled receptor</keyword>
<dbReference type="SMART" id="SM01330">
    <property type="entry name" value="Frizzled"/>
    <property type="match status" value="1"/>
</dbReference>
<dbReference type="PROSITE" id="PS50038">
    <property type="entry name" value="FZ"/>
    <property type="match status" value="1"/>
</dbReference>
<dbReference type="GO" id="GO:0005886">
    <property type="term" value="C:plasma membrane"/>
    <property type="evidence" value="ECO:0007669"/>
    <property type="project" value="UniProtKB-SubCell"/>
</dbReference>
<dbReference type="Proteomes" id="UP000054632">
    <property type="component" value="Unassembled WGS sequence"/>
</dbReference>
<dbReference type="InterPro" id="IPR036790">
    <property type="entry name" value="Frizzled_dom_sf"/>
</dbReference>
<evidence type="ECO:0000256" key="12">
    <source>
        <dbReference type="ARBA" id="ARBA00023170"/>
    </source>
</evidence>
<keyword evidence="13" id="KW-0807">Transducer</keyword>
<dbReference type="CDD" id="cd15035">
    <property type="entry name" value="7tmF_FZD5_FZD8-like"/>
    <property type="match status" value="1"/>
</dbReference>
<keyword evidence="11 14" id="KW-1015">Disulfide bond</keyword>
<dbReference type="FunFam" id="1.10.2000.10:FF:000004">
    <property type="entry name" value="Frizzled class receptor 8a"/>
    <property type="match status" value="1"/>
</dbReference>
<dbReference type="GO" id="GO:0042813">
    <property type="term" value="F:Wnt receptor activity"/>
    <property type="evidence" value="ECO:0007669"/>
    <property type="project" value="TreeGrafter"/>
</dbReference>